<dbReference type="GO" id="GO:0070490">
    <property type="term" value="P:protein pupylation"/>
    <property type="evidence" value="ECO:0007669"/>
    <property type="project" value="TreeGrafter"/>
</dbReference>
<keyword evidence="4" id="KW-1185">Reference proteome</keyword>
<dbReference type="Pfam" id="PF03136">
    <property type="entry name" value="Pup_ligase"/>
    <property type="match status" value="1"/>
</dbReference>
<proteinExistence type="predicted"/>
<reference evidence="3 4" key="1">
    <citation type="submission" date="2019-02" db="EMBL/GenBank/DDBJ databases">
        <title>Deep-cultivation of Planctomycetes and their phenomic and genomic characterization uncovers novel biology.</title>
        <authorList>
            <person name="Wiegand S."/>
            <person name="Jogler M."/>
            <person name="Boedeker C."/>
            <person name="Pinto D."/>
            <person name="Vollmers J."/>
            <person name="Rivas-Marin E."/>
            <person name="Kohn T."/>
            <person name="Peeters S.H."/>
            <person name="Heuer A."/>
            <person name="Rast P."/>
            <person name="Oberbeckmann S."/>
            <person name="Bunk B."/>
            <person name="Jeske O."/>
            <person name="Meyerdierks A."/>
            <person name="Storesund J.E."/>
            <person name="Kallscheuer N."/>
            <person name="Luecker S."/>
            <person name="Lage O.M."/>
            <person name="Pohl T."/>
            <person name="Merkel B.J."/>
            <person name="Hornburger P."/>
            <person name="Mueller R.-W."/>
            <person name="Bruemmer F."/>
            <person name="Labrenz M."/>
            <person name="Spormann A.M."/>
            <person name="Op den Camp H."/>
            <person name="Overmann J."/>
            <person name="Amann R."/>
            <person name="Jetten M.S.M."/>
            <person name="Mascher T."/>
            <person name="Medema M.H."/>
            <person name="Devos D.P."/>
            <person name="Kaster A.-K."/>
            <person name="Ovreas L."/>
            <person name="Rohde M."/>
            <person name="Galperin M.Y."/>
            <person name="Jogler C."/>
        </authorList>
    </citation>
    <scope>NUCLEOTIDE SEQUENCE [LARGE SCALE GENOMIC DNA]</scope>
    <source>
        <strain evidence="3 4">K23_9</strain>
    </source>
</reference>
<keyword evidence="3" id="KW-0378">Hydrolase</keyword>
<dbReference type="PANTHER" id="PTHR42307:SF2">
    <property type="entry name" value="PUP DEAMIDASE_DEPUPYLASE"/>
    <property type="match status" value="1"/>
</dbReference>
<keyword evidence="2" id="KW-0472">Membrane</keyword>
<feature type="region of interest" description="Disordered" evidence="1">
    <location>
        <begin position="563"/>
        <end position="584"/>
    </location>
</feature>
<keyword evidence="2" id="KW-0812">Transmembrane</keyword>
<name>A0A517NST9_9BACT</name>
<dbReference type="AlphaFoldDB" id="A0A517NST9"/>
<dbReference type="EC" id="3.4.-.-" evidence="3"/>
<feature type="transmembrane region" description="Helical" evidence="2">
    <location>
        <begin position="146"/>
        <end position="176"/>
    </location>
</feature>
<sequence>METEYATLVANPEHIESDELPTSQSIYQAICEAIRRDQPTGEGLYDKEQMFLASGGAVTFESHPTLHSLPGGLIEIATPEVHSPDELLACQRSIDALIADAAATIVMDVDLRVLKNSSDAFGHVYGCQENYDCIVASGAWLVLYRFLVALLWCFQIASLLLSLPVLASLFLLGLIYRKLRRFLPSRRSPAADQSAPDASSRSPDASSQSNVLETAPAWLIGTVVGLFRIIHFPTVLLLKFLVKRIAFRKQRKYLTAFLYSRVALCGTGVLGHDGCFTLSAKAMAIDKLSDLGGFRGERPVFVFGHWLTQFCAKSFHSLSSTASMFHRRQRLQIGLSDSNLAELPEYVKVGATSLLLDMIDSGDTDAFPCMSRRVDPLHCLASDWNLVTRTTTSHGELSALEIQKKYLAAAQAFVEQTDPGQRGEATLVLQRWQQLYDSVLAFRRDANAMEQSIGQVDWLTKKWLIQQLGTQADWSAKKKIDLRYHELSREGYFFKLLQYKPERRLISAARIDRRRRSPPPDSPAARRGWLIREFASSDQAPQFDWSHAMIGVGQSRKRIEFIQQNQASTGRPSQSKQRGVDDRE</sequence>
<evidence type="ECO:0000313" key="3">
    <source>
        <dbReference type="EMBL" id="QDT10200.1"/>
    </source>
</evidence>
<feature type="transmembrane region" description="Helical" evidence="2">
    <location>
        <begin position="217"/>
        <end position="242"/>
    </location>
</feature>
<dbReference type="EMBL" id="CP036526">
    <property type="protein sequence ID" value="QDT10200.1"/>
    <property type="molecule type" value="Genomic_DNA"/>
</dbReference>
<dbReference type="Proteomes" id="UP000319817">
    <property type="component" value="Chromosome"/>
</dbReference>
<dbReference type="GO" id="GO:0010498">
    <property type="term" value="P:proteasomal protein catabolic process"/>
    <property type="evidence" value="ECO:0007669"/>
    <property type="project" value="InterPro"/>
</dbReference>
<accession>A0A517NST9</accession>
<gene>
    <name evidence="3" type="primary">dop</name>
    <name evidence="3" type="ORF">K239x_21560</name>
</gene>
<dbReference type="PANTHER" id="PTHR42307">
    <property type="entry name" value="PUP DEAMIDASE/DEPUPYLASE"/>
    <property type="match status" value="1"/>
</dbReference>
<keyword evidence="2" id="KW-1133">Transmembrane helix</keyword>
<dbReference type="GO" id="GO:0019941">
    <property type="term" value="P:modification-dependent protein catabolic process"/>
    <property type="evidence" value="ECO:0007669"/>
    <property type="project" value="InterPro"/>
</dbReference>
<evidence type="ECO:0000256" key="1">
    <source>
        <dbReference type="SAM" id="MobiDB-lite"/>
    </source>
</evidence>
<dbReference type="GO" id="GO:0005524">
    <property type="term" value="F:ATP binding"/>
    <property type="evidence" value="ECO:0007669"/>
    <property type="project" value="TreeGrafter"/>
</dbReference>
<evidence type="ECO:0000313" key="4">
    <source>
        <dbReference type="Proteomes" id="UP000319817"/>
    </source>
</evidence>
<feature type="compositionally biased region" description="Polar residues" evidence="1">
    <location>
        <begin position="563"/>
        <end position="577"/>
    </location>
</feature>
<dbReference type="InterPro" id="IPR004347">
    <property type="entry name" value="Pup_ligase/deamidase"/>
</dbReference>
<protein>
    <submittedName>
        <fullName evidence="3">Pup deamidase/depupylase</fullName>
        <ecNumber evidence="3">3.4.-.-</ecNumber>
    </submittedName>
</protein>
<evidence type="ECO:0000256" key="2">
    <source>
        <dbReference type="SAM" id="Phobius"/>
    </source>
</evidence>
<organism evidence="3 4">
    <name type="scientific">Stieleria marina</name>
    <dbReference type="NCBI Taxonomy" id="1930275"/>
    <lineage>
        <taxon>Bacteria</taxon>
        <taxon>Pseudomonadati</taxon>
        <taxon>Planctomycetota</taxon>
        <taxon>Planctomycetia</taxon>
        <taxon>Pirellulales</taxon>
        <taxon>Pirellulaceae</taxon>
        <taxon>Stieleria</taxon>
    </lineage>
</organism>
<dbReference type="GO" id="GO:0016787">
    <property type="term" value="F:hydrolase activity"/>
    <property type="evidence" value="ECO:0007669"/>
    <property type="project" value="UniProtKB-KW"/>
</dbReference>
<feature type="region of interest" description="Disordered" evidence="1">
    <location>
        <begin position="188"/>
        <end position="208"/>
    </location>
</feature>